<proteinExistence type="predicted"/>
<gene>
    <name evidence="1" type="ORF">RPERSI_LOCUS14871</name>
</gene>
<reference evidence="1" key="1">
    <citation type="submission" date="2021-06" db="EMBL/GenBank/DDBJ databases">
        <authorList>
            <person name="Kallberg Y."/>
            <person name="Tangrot J."/>
            <person name="Rosling A."/>
        </authorList>
    </citation>
    <scope>NUCLEOTIDE SEQUENCE</scope>
    <source>
        <strain evidence="1">MA461A</strain>
    </source>
</reference>
<organism evidence="1 2">
    <name type="scientific">Racocetra persica</name>
    <dbReference type="NCBI Taxonomy" id="160502"/>
    <lineage>
        <taxon>Eukaryota</taxon>
        <taxon>Fungi</taxon>
        <taxon>Fungi incertae sedis</taxon>
        <taxon>Mucoromycota</taxon>
        <taxon>Glomeromycotina</taxon>
        <taxon>Glomeromycetes</taxon>
        <taxon>Diversisporales</taxon>
        <taxon>Gigasporaceae</taxon>
        <taxon>Racocetra</taxon>
    </lineage>
</organism>
<dbReference type="Proteomes" id="UP000789920">
    <property type="component" value="Unassembled WGS sequence"/>
</dbReference>
<sequence length="53" mass="6200">QHHQFYQDDIQNNTSSDNYENDNQGQDDVQDNDSKIIQENDSQDNVQDNDSQV</sequence>
<protein>
    <submittedName>
        <fullName evidence="1">16116_t:CDS:1</fullName>
    </submittedName>
</protein>
<name>A0ACA9QLX0_9GLOM</name>
<evidence type="ECO:0000313" key="1">
    <source>
        <dbReference type="EMBL" id="CAG8757701.1"/>
    </source>
</evidence>
<feature type="non-terminal residue" evidence="1">
    <location>
        <position position="1"/>
    </location>
</feature>
<evidence type="ECO:0000313" key="2">
    <source>
        <dbReference type="Proteomes" id="UP000789920"/>
    </source>
</evidence>
<keyword evidence="2" id="KW-1185">Reference proteome</keyword>
<dbReference type="EMBL" id="CAJVQC010034936">
    <property type="protein sequence ID" value="CAG8757701.1"/>
    <property type="molecule type" value="Genomic_DNA"/>
</dbReference>
<accession>A0ACA9QLX0</accession>
<comment type="caution">
    <text evidence="1">The sequence shown here is derived from an EMBL/GenBank/DDBJ whole genome shotgun (WGS) entry which is preliminary data.</text>
</comment>